<evidence type="ECO:0000256" key="1">
    <source>
        <dbReference type="SAM" id="MobiDB-lite"/>
    </source>
</evidence>
<proteinExistence type="predicted"/>
<feature type="region of interest" description="Disordered" evidence="1">
    <location>
        <begin position="1"/>
        <end position="20"/>
    </location>
</feature>
<organism evidence="2 3">
    <name type="scientific">Sus scrofa</name>
    <name type="common">Pig</name>
    <dbReference type="NCBI Taxonomy" id="9823"/>
    <lineage>
        <taxon>Eukaryota</taxon>
        <taxon>Metazoa</taxon>
        <taxon>Chordata</taxon>
        <taxon>Craniata</taxon>
        <taxon>Vertebrata</taxon>
        <taxon>Euteleostomi</taxon>
        <taxon>Mammalia</taxon>
        <taxon>Eutheria</taxon>
        <taxon>Laurasiatheria</taxon>
        <taxon>Artiodactyla</taxon>
        <taxon>Suina</taxon>
        <taxon>Suidae</taxon>
        <taxon>Sus</taxon>
    </lineage>
</organism>
<protein>
    <submittedName>
        <fullName evidence="2">Uncharacterized protein</fullName>
    </submittedName>
</protein>
<sequence>MCPDLLLHPPTADSRSTHGKAARVSVVWSIPSPGKTAKPVPPGSPSPRAGRLSSAVPCLPPREFCSLLPQPPYLPLLPIRAHARAAESQVQIQLTRYTCWLSEA</sequence>
<dbReference type="Proteomes" id="UP000314985">
    <property type="component" value="Chromosome 13"/>
</dbReference>
<dbReference type="AlphaFoldDB" id="A0A4X1T4P0"/>
<dbReference type="Ensembl" id="ENSSSCT00070011817.1">
    <property type="protein sequence ID" value="ENSSSCP00070009738.1"/>
    <property type="gene ID" value="ENSSSCG00070006209.1"/>
</dbReference>
<evidence type="ECO:0000313" key="2">
    <source>
        <dbReference type="Ensembl" id="ENSSSCP00070009738.1"/>
    </source>
</evidence>
<name>A0A4X1T4P0_PIG</name>
<reference evidence="2 3" key="1">
    <citation type="submission" date="2017-08" db="EMBL/GenBank/DDBJ databases">
        <title>USMARCv1.0.</title>
        <authorList>
            <person name="Hannum G.I."/>
            <person name="Koren S."/>
            <person name="Schroeder S.G."/>
            <person name="Chin S.C."/>
            <person name="Nonneman D.J."/>
            <person name="Becker S.A."/>
            <person name="Rosen B.D."/>
            <person name="Bickhart D.M."/>
            <person name="Putnam N.H."/>
            <person name="Green R.E."/>
            <person name="Tuggle C.K."/>
            <person name="Liu H."/>
            <person name="Rohrer G.A."/>
            <person name="Warr A."/>
            <person name="Hall R."/>
            <person name="Kim K."/>
            <person name="Hume D.A."/>
            <person name="Talbot R."/>
            <person name="Chow W."/>
            <person name="Howe K."/>
            <person name="Schwartz A.S."/>
            <person name="Watson M."/>
            <person name="Archibald A.L."/>
            <person name="Phillippy A.M."/>
            <person name="Smith T.P.L."/>
        </authorList>
    </citation>
    <scope>NUCLEOTIDE SEQUENCE [LARGE SCALE GENOMIC DNA]</scope>
</reference>
<feature type="region of interest" description="Disordered" evidence="1">
    <location>
        <begin position="32"/>
        <end position="53"/>
    </location>
</feature>
<reference evidence="2" key="2">
    <citation type="submission" date="2025-08" db="UniProtKB">
        <authorList>
            <consortium name="Ensembl"/>
        </authorList>
    </citation>
    <scope>IDENTIFICATION</scope>
</reference>
<accession>A0A4X1T4P0</accession>
<evidence type="ECO:0000313" key="3">
    <source>
        <dbReference type="Proteomes" id="UP000314985"/>
    </source>
</evidence>